<dbReference type="Gene3D" id="3.90.550.10">
    <property type="entry name" value="Spore Coat Polysaccharide Biosynthesis Protein SpsA, Chain A"/>
    <property type="match status" value="1"/>
</dbReference>
<dbReference type="InterPro" id="IPR001173">
    <property type="entry name" value="Glyco_trans_2-like"/>
</dbReference>
<dbReference type="Pfam" id="PF00535">
    <property type="entry name" value="Glycos_transf_2"/>
    <property type="match status" value="1"/>
</dbReference>
<name>A0A1J1DKB8_ECOLX</name>
<organism evidence="2">
    <name type="scientific">Escherichia coli</name>
    <dbReference type="NCBI Taxonomy" id="562"/>
    <lineage>
        <taxon>Bacteria</taxon>
        <taxon>Pseudomonadati</taxon>
        <taxon>Pseudomonadota</taxon>
        <taxon>Gammaproteobacteria</taxon>
        <taxon>Enterobacterales</taxon>
        <taxon>Enterobacteriaceae</taxon>
        <taxon>Escherichia</taxon>
    </lineage>
</organism>
<evidence type="ECO:0000259" key="1">
    <source>
        <dbReference type="Pfam" id="PF00535"/>
    </source>
</evidence>
<dbReference type="EMBL" id="LC177546">
    <property type="protein sequence ID" value="BAV90415.1"/>
    <property type="molecule type" value="Genomic_DNA"/>
</dbReference>
<sequence>MINTMSRKNNSVDIVLATYNGEKYISEQITSILNMSGFNTYVNSIIICDDNSTDRTLEIIKAIVPSEKLCIIKNTTDRNLGPVSNFERGLLVSNSEYVMLSDQDDVWNNQKLLACMDAIKNCNEERPFLIFSDLEVVDRDLNLIAESFQEYQSIPYDWYKNINNLLIQNVAPGCTMFFNKKLISMALPLPDNCIMHDWWLILVATLHGEVYFLKDKLIKYRQHGNNQVGAKKIGFIETAKDFYKLKQKAEKNLKETILQMNTLSEMFEENLSQNTKDKIKAWNKCFFEYNNFFVIFSLMHKYKLRKSTLIKTLGVYYLMLKHQGAK</sequence>
<proteinExistence type="predicted"/>
<dbReference type="PANTHER" id="PTHR22916:SF3">
    <property type="entry name" value="UDP-GLCNAC:BETAGAL BETA-1,3-N-ACETYLGLUCOSAMINYLTRANSFERASE-LIKE PROTEIN 1"/>
    <property type="match status" value="1"/>
</dbReference>
<accession>A0A1J1DKB8</accession>
<dbReference type="InterPro" id="IPR029044">
    <property type="entry name" value="Nucleotide-diphossugar_trans"/>
</dbReference>
<feature type="domain" description="Glycosyltransferase 2-like" evidence="1">
    <location>
        <begin position="14"/>
        <end position="121"/>
    </location>
</feature>
<dbReference type="AlphaFoldDB" id="A0A1J1DKB8"/>
<dbReference type="SUPFAM" id="SSF53448">
    <property type="entry name" value="Nucleotide-diphospho-sugar transferases"/>
    <property type="match status" value="1"/>
</dbReference>
<dbReference type="GO" id="GO:0016758">
    <property type="term" value="F:hexosyltransferase activity"/>
    <property type="evidence" value="ECO:0007669"/>
    <property type="project" value="UniProtKB-ARBA"/>
</dbReference>
<protein>
    <submittedName>
        <fullName evidence="2">Putative glycosyltranslocase</fullName>
    </submittedName>
</protein>
<dbReference type="PANTHER" id="PTHR22916">
    <property type="entry name" value="GLYCOSYLTRANSFERASE"/>
    <property type="match status" value="1"/>
</dbReference>
<reference evidence="2" key="1">
    <citation type="journal article" date="2017" name="Microb. Genom.">
        <title>An untypeable enterotoxigenic Escherichia coli represents one of the dominant types causing human disease.</title>
        <authorList>
            <person name="Iguchi A."/>
            <person name="von Mentzer A."/>
            <person name="Kikuchi T."/>
            <person name="Thomson N.R."/>
        </authorList>
    </citation>
    <scope>NUCLEOTIDE SEQUENCE</scope>
    <source>
        <strain evidence="2">E1657</strain>
    </source>
</reference>
<evidence type="ECO:0000313" key="2">
    <source>
        <dbReference type="EMBL" id="BAV90415.1"/>
    </source>
</evidence>
<dbReference type="CDD" id="cd04196">
    <property type="entry name" value="GT_2_like_d"/>
    <property type="match status" value="1"/>
</dbReference>